<gene>
    <name evidence="7" type="ORF">D1639_04775</name>
</gene>
<dbReference type="InterPro" id="IPR036759">
    <property type="entry name" value="TPK_catalytic_sf"/>
</dbReference>
<evidence type="ECO:0000256" key="1">
    <source>
        <dbReference type="ARBA" id="ARBA00022679"/>
    </source>
</evidence>
<keyword evidence="3 7" id="KW-0418">Kinase</keyword>
<dbReference type="NCBIfam" id="TIGR01378">
    <property type="entry name" value="thi_PPkinase"/>
    <property type="match status" value="1"/>
</dbReference>
<keyword evidence="2" id="KW-0547">Nucleotide-binding</keyword>
<evidence type="ECO:0000256" key="5">
    <source>
        <dbReference type="NCBIfam" id="TIGR01378"/>
    </source>
</evidence>
<dbReference type="GO" id="GO:0016301">
    <property type="term" value="F:kinase activity"/>
    <property type="evidence" value="ECO:0007669"/>
    <property type="project" value="UniProtKB-KW"/>
</dbReference>
<dbReference type="SMART" id="SM00983">
    <property type="entry name" value="TPK_B1_binding"/>
    <property type="match status" value="1"/>
</dbReference>
<proteinExistence type="predicted"/>
<dbReference type="SUPFAM" id="SSF63999">
    <property type="entry name" value="Thiamin pyrophosphokinase, catalytic domain"/>
    <property type="match status" value="1"/>
</dbReference>
<dbReference type="InterPro" id="IPR053149">
    <property type="entry name" value="TPK"/>
</dbReference>
<dbReference type="InterPro" id="IPR007373">
    <property type="entry name" value="Thiamin_PyroPKinase_B1-bd"/>
</dbReference>
<dbReference type="InterPro" id="IPR007371">
    <property type="entry name" value="TPK_catalytic"/>
</dbReference>
<dbReference type="EC" id="2.7.6.2" evidence="5"/>
<reference evidence="7" key="1">
    <citation type="submission" date="2018-08" db="EMBL/GenBank/DDBJ databases">
        <title>Murine metabolic-syndrome-specific gut microbial biobank.</title>
        <authorList>
            <person name="Liu C."/>
        </authorList>
    </citation>
    <scope>NUCLEOTIDE SEQUENCE [LARGE SCALE GENOMIC DNA]</scope>
    <source>
        <strain evidence="7">Z82</strain>
    </source>
</reference>
<dbReference type="Pfam" id="PF04263">
    <property type="entry name" value="TPK_catalytic"/>
    <property type="match status" value="1"/>
</dbReference>
<sequence length="209" mass="22817">MRTCVLVAASQFNARDFRERYEAGLFDYVMAVDAGFAYLEDLGVRPDMALGDFDSLGYVPTCQRVSRFPREKNQSDLELALERAKTMRYDDVYVYGALGGRIDFELSNLQAAAKYSEAGLCVTLVGEDCAVRALTGPDVLDLPLMDSGTVSVIAMSDRCTGMIERGMAYSLDDEPLTNRESRGISNELTGMPASVGIASGTVLVFYPLP</sequence>
<dbReference type="PANTHER" id="PTHR41299:SF1">
    <property type="entry name" value="THIAMINE PYROPHOSPHOKINASE"/>
    <property type="match status" value="1"/>
</dbReference>
<comment type="caution">
    <text evidence="7">The sequence shown here is derived from an EMBL/GenBank/DDBJ whole genome shotgun (WGS) entry which is preliminary data.</text>
</comment>
<dbReference type="GO" id="GO:0006772">
    <property type="term" value="P:thiamine metabolic process"/>
    <property type="evidence" value="ECO:0007669"/>
    <property type="project" value="UniProtKB-UniRule"/>
</dbReference>
<dbReference type="GO" id="GO:0005524">
    <property type="term" value="F:ATP binding"/>
    <property type="evidence" value="ECO:0007669"/>
    <property type="project" value="UniProtKB-KW"/>
</dbReference>
<dbReference type="CDD" id="cd07995">
    <property type="entry name" value="TPK"/>
    <property type="match status" value="1"/>
</dbReference>
<dbReference type="GO" id="GO:0030975">
    <property type="term" value="F:thiamine binding"/>
    <property type="evidence" value="ECO:0007669"/>
    <property type="project" value="InterPro"/>
</dbReference>
<evidence type="ECO:0000259" key="6">
    <source>
        <dbReference type="SMART" id="SM00983"/>
    </source>
</evidence>
<evidence type="ECO:0000256" key="3">
    <source>
        <dbReference type="ARBA" id="ARBA00022777"/>
    </source>
</evidence>
<feature type="domain" description="Thiamin pyrophosphokinase thiamin-binding" evidence="6">
    <location>
        <begin position="136"/>
        <end position="203"/>
    </location>
</feature>
<dbReference type="GO" id="GO:0009229">
    <property type="term" value="P:thiamine diphosphate biosynthetic process"/>
    <property type="evidence" value="ECO:0007669"/>
    <property type="project" value="InterPro"/>
</dbReference>
<evidence type="ECO:0000256" key="4">
    <source>
        <dbReference type="ARBA" id="ARBA00022840"/>
    </source>
</evidence>
<organism evidence="7">
    <name type="scientific">Muribaculaceae bacterium Z82</name>
    <dbReference type="NCBI Taxonomy" id="2304548"/>
    <lineage>
        <taxon>Bacteria</taxon>
        <taxon>Pseudomonadati</taxon>
        <taxon>Bacteroidota</taxon>
        <taxon>Bacteroidia</taxon>
        <taxon>Bacteroidales</taxon>
        <taxon>Muribaculaceae</taxon>
    </lineage>
</organism>
<evidence type="ECO:0000256" key="2">
    <source>
        <dbReference type="ARBA" id="ARBA00022741"/>
    </source>
</evidence>
<dbReference type="Gene3D" id="3.40.50.10240">
    <property type="entry name" value="Thiamin pyrophosphokinase, catalytic domain"/>
    <property type="match status" value="1"/>
</dbReference>
<dbReference type="EMBL" id="QWKH01000024">
    <property type="protein sequence ID" value="NBI34354.1"/>
    <property type="molecule type" value="Genomic_DNA"/>
</dbReference>
<name>A0A7C9JEA2_9BACT</name>
<dbReference type="PANTHER" id="PTHR41299">
    <property type="entry name" value="THIAMINE PYROPHOSPHOKINASE"/>
    <property type="match status" value="1"/>
</dbReference>
<dbReference type="AlphaFoldDB" id="A0A7C9JEA2"/>
<keyword evidence="1 7" id="KW-0808">Transferase</keyword>
<keyword evidence="4" id="KW-0067">ATP-binding</keyword>
<dbReference type="GO" id="GO:0004788">
    <property type="term" value="F:thiamine diphosphokinase activity"/>
    <property type="evidence" value="ECO:0007669"/>
    <property type="project" value="UniProtKB-UniRule"/>
</dbReference>
<accession>A0A7C9JEA2</accession>
<protein>
    <recommendedName>
        <fullName evidence="5">Thiamine diphosphokinase</fullName>
        <ecNumber evidence="5">2.7.6.2</ecNumber>
    </recommendedName>
</protein>
<dbReference type="InterPro" id="IPR006282">
    <property type="entry name" value="Thi_PPkinase"/>
</dbReference>
<evidence type="ECO:0000313" key="7">
    <source>
        <dbReference type="EMBL" id="NBI34354.1"/>
    </source>
</evidence>